<keyword evidence="6 7" id="KW-0472">Membrane</keyword>
<gene>
    <name evidence="9" type="ORF">OBE_02637</name>
</gene>
<dbReference type="Pfam" id="PF03176">
    <property type="entry name" value="MMPL"/>
    <property type="match status" value="1"/>
</dbReference>
<sequence length="187" mass="21226">MRIVLIILMCSIFVVLLLTSRTYAEVPVLIITFGVAVWVNKGTNYWFHEVSFITNSIAAVLQLGLGIDYAIIMCHHYTEERELFAPREATIRALTLAIPEISASSLTTISGLLALSFMKIKIGEDMSLVLIKSILFLMLTVFFLMPALIMYMSPWIDKTHHRKFLPRIDALGRFAIRSRYVVPPPFC</sequence>
<dbReference type="SUPFAM" id="SSF82866">
    <property type="entry name" value="Multidrug efflux transporter AcrB transmembrane domain"/>
    <property type="match status" value="1"/>
</dbReference>
<organism evidence="9">
    <name type="scientific">human gut metagenome</name>
    <dbReference type="NCBI Taxonomy" id="408170"/>
    <lineage>
        <taxon>unclassified sequences</taxon>
        <taxon>metagenomes</taxon>
        <taxon>organismal metagenomes</taxon>
    </lineage>
</organism>
<evidence type="ECO:0000256" key="1">
    <source>
        <dbReference type="ARBA" id="ARBA00004651"/>
    </source>
</evidence>
<evidence type="ECO:0000256" key="7">
    <source>
        <dbReference type="SAM" id="Phobius"/>
    </source>
</evidence>
<dbReference type="InterPro" id="IPR004869">
    <property type="entry name" value="MMPL_dom"/>
</dbReference>
<feature type="non-terminal residue" evidence="9">
    <location>
        <position position="187"/>
    </location>
</feature>
<evidence type="ECO:0000256" key="5">
    <source>
        <dbReference type="ARBA" id="ARBA00022989"/>
    </source>
</evidence>
<evidence type="ECO:0000256" key="4">
    <source>
        <dbReference type="ARBA" id="ARBA00022692"/>
    </source>
</evidence>
<reference evidence="9" key="1">
    <citation type="journal article" date="2013" name="Environ. Microbiol.">
        <title>Microbiota from the distal guts of lean and obese adolescents exhibit partial functional redundancy besides clear differences in community structure.</title>
        <authorList>
            <person name="Ferrer M."/>
            <person name="Ruiz A."/>
            <person name="Lanza F."/>
            <person name="Haange S.B."/>
            <person name="Oberbach A."/>
            <person name="Till H."/>
            <person name="Bargiela R."/>
            <person name="Campoy C."/>
            <person name="Segura M.T."/>
            <person name="Richter M."/>
            <person name="von Bergen M."/>
            <person name="Seifert J."/>
            <person name="Suarez A."/>
        </authorList>
    </citation>
    <scope>NUCLEOTIDE SEQUENCE</scope>
</reference>
<evidence type="ECO:0000259" key="8">
    <source>
        <dbReference type="Pfam" id="PF03176"/>
    </source>
</evidence>
<keyword evidence="3" id="KW-1003">Cell membrane</keyword>
<proteinExistence type="inferred from homology"/>
<feature type="transmembrane region" description="Helical" evidence="7">
    <location>
        <begin position="93"/>
        <end position="117"/>
    </location>
</feature>
<dbReference type="PANTHER" id="PTHR33406:SF6">
    <property type="entry name" value="MEMBRANE PROTEIN YDGH-RELATED"/>
    <property type="match status" value="1"/>
</dbReference>
<keyword evidence="4 7" id="KW-0812">Transmembrane</keyword>
<evidence type="ECO:0000313" key="9">
    <source>
        <dbReference type="EMBL" id="EKC72952.1"/>
    </source>
</evidence>
<evidence type="ECO:0000256" key="3">
    <source>
        <dbReference type="ARBA" id="ARBA00022475"/>
    </source>
</evidence>
<feature type="transmembrane region" description="Helical" evidence="7">
    <location>
        <begin position="52"/>
        <end position="72"/>
    </location>
</feature>
<comment type="subcellular location">
    <subcellularLocation>
        <location evidence="1">Cell membrane</location>
        <topology evidence="1">Multi-pass membrane protein</topology>
    </subcellularLocation>
</comment>
<feature type="transmembrane region" description="Helical" evidence="7">
    <location>
        <begin position="129"/>
        <end position="152"/>
    </location>
</feature>
<comment type="caution">
    <text evidence="9">The sequence shown here is derived from an EMBL/GenBank/DDBJ whole genome shotgun (WGS) entry which is preliminary data.</text>
</comment>
<dbReference type="InterPro" id="IPR050545">
    <property type="entry name" value="Mycobact_MmpL"/>
</dbReference>
<dbReference type="PANTHER" id="PTHR33406">
    <property type="entry name" value="MEMBRANE PROTEIN MJ1562-RELATED"/>
    <property type="match status" value="1"/>
</dbReference>
<feature type="domain" description="Membrane transport protein MMPL" evidence="8">
    <location>
        <begin position="2"/>
        <end position="162"/>
    </location>
</feature>
<dbReference type="EMBL" id="AJWZ01001723">
    <property type="protein sequence ID" value="EKC72952.1"/>
    <property type="molecule type" value="Genomic_DNA"/>
</dbReference>
<comment type="similarity">
    <text evidence="2">Belongs to the resistance-nodulation-cell division (RND) (TC 2.A.6) family. MmpL subfamily.</text>
</comment>
<evidence type="ECO:0000256" key="2">
    <source>
        <dbReference type="ARBA" id="ARBA00010157"/>
    </source>
</evidence>
<accession>K1TIJ5</accession>
<keyword evidence="5 7" id="KW-1133">Transmembrane helix</keyword>
<dbReference type="AlphaFoldDB" id="K1TIJ5"/>
<protein>
    <recommendedName>
        <fullName evidence="8">Membrane transport protein MMPL domain-containing protein</fullName>
    </recommendedName>
</protein>
<evidence type="ECO:0000256" key="6">
    <source>
        <dbReference type="ARBA" id="ARBA00023136"/>
    </source>
</evidence>
<name>K1TIJ5_9ZZZZ</name>
<dbReference type="GO" id="GO:0005886">
    <property type="term" value="C:plasma membrane"/>
    <property type="evidence" value="ECO:0007669"/>
    <property type="project" value="UniProtKB-SubCell"/>
</dbReference>
<dbReference type="Gene3D" id="1.20.1640.10">
    <property type="entry name" value="Multidrug efflux transporter AcrB transmembrane domain"/>
    <property type="match status" value="1"/>
</dbReference>